<dbReference type="OrthoDB" id="2574468at2759"/>
<dbReference type="AlphaFoldDB" id="A0A0H2S7X7"/>
<gene>
    <name evidence="1" type="ORF">SCHPADRAFT_934233</name>
</gene>
<protein>
    <submittedName>
        <fullName evidence="1">Uncharacterized protein</fullName>
    </submittedName>
</protein>
<name>A0A0H2S7X7_9AGAM</name>
<reference evidence="1 2" key="1">
    <citation type="submission" date="2015-04" db="EMBL/GenBank/DDBJ databases">
        <title>Complete genome sequence of Schizopora paradoxa KUC8140, a cosmopolitan wood degrader in East Asia.</title>
        <authorList>
            <consortium name="DOE Joint Genome Institute"/>
            <person name="Min B."/>
            <person name="Park H."/>
            <person name="Jang Y."/>
            <person name="Kim J.-J."/>
            <person name="Kim K.H."/>
            <person name="Pangilinan J."/>
            <person name="Lipzen A."/>
            <person name="Riley R."/>
            <person name="Grigoriev I.V."/>
            <person name="Spatafora J.W."/>
            <person name="Choi I.-G."/>
        </authorList>
    </citation>
    <scope>NUCLEOTIDE SEQUENCE [LARGE SCALE GENOMIC DNA]</scope>
    <source>
        <strain evidence="1 2">KUC8140</strain>
    </source>
</reference>
<evidence type="ECO:0000313" key="1">
    <source>
        <dbReference type="EMBL" id="KLO20372.1"/>
    </source>
</evidence>
<dbReference type="EMBL" id="KQ085882">
    <property type="protein sequence ID" value="KLO20372.1"/>
    <property type="molecule type" value="Genomic_DNA"/>
</dbReference>
<accession>A0A0H2S7X7</accession>
<organism evidence="1 2">
    <name type="scientific">Schizopora paradoxa</name>
    <dbReference type="NCBI Taxonomy" id="27342"/>
    <lineage>
        <taxon>Eukaryota</taxon>
        <taxon>Fungi</taxon>
        <taxon>Dikarya</taxon>
        <taxon>Basidiomycota</taxon>
        <taxon>Agaricomycotina</taxon>
        <taxon>Agaricomycetes</taxon>
        <taxon>Hymenochaetales</taxon>
        <taxon>Schizoporaceae</taxon>
        <taxon>Schizopora</taxon>
    </lineage>
</organism>
<keyword evidence="2" id="KW-1185">Reference proteome</keyword>
<sequence>MGAKRKFDDQTEDAAVYPQSNKQMKLIPFPSSEPDVDVAMSDCTMDIDMDFSPLQFHARRLSSSASSASTDSELSLPAAYPHFNLYPETPAQASPTTTYSSLQFAHHRSDCKQIPKLRVACEAGPTGSRSMWALCEECGAIEMVDS</sequence>
<dbReference type="InParanoid" id="A0A0H2S7X7"/>
<proteinExistence type="predicted"/>
<evidence type="ECO:0000313" key="2">
    <source>
        <dbReference type="Proteomes" id="UP000053477"/>
    </source>
</evidence>
<dbReference type="Proteomes" id="UP000053477">
    <property type="component" value="Unassembled WGS sequence"/>
</dbReference>